<name>A0A0L0UVN5_9BASI</name>
<dbReference type="GO" id="GO:0005634">
    <property type="term" value="C:nucleus"/>
    <property type="evidence" value="ECO:0007669"/>
    <property type="project" value="UniProtKB-SubCell"/>
</dbReference>
<evidence type="ECO:0000256" key="7">
    <source>
        <dbReference type="SAM" id="MobiDB-lite"/>
    </source>
</evidence>
<dbReference type="CDD" id="cd12148">
    <property type="entry name" value="fungal_TF_MHR"/>
    <property type="match status" value="1"/>
</dbReference>
<dbReference type="PANTHER" id="PTHR47338:SF29">
    <property type="entry name" value="ZN(2)-C6 FUNGAL-TYPE DOMAIN-CONTAINING PROTEIN"/>
    <property type="match status" value="1"/>
</dbReference>
<gene>
    <name evidence="9" type="ORF">PSTG_15617</name>
</gene>
<dbReference type="PROSITE" id="PS50048">
    <property type="entry name" value="ZN2_CY6_FUNGAL_2"/>
    <property type="match status" value="1"/>
</dbReference>
<evidence type="ECO:0000259" key="8">
    <source>
        <dbReference type="PROSITE" id="PS50048"/>
    </source>
</evidence>
<comment type="subcellular location">
    <subcellularLocation>
        <location evidence="1">Nucleus</location>
    </subcellularLocation>
</comment>
<evidence type="ECO:0000313" key="10">
    <source>
        <dbReference type="Proteomes" id="UP000054564"/>
    </source>
</evidence>
<dbReference type="GO" id="GO:0008270">
    <property type="term" value="F:zinc ion binding"/>
    <property type="evidence" value="ECO:0007669"/>
    <property type="project" value="InterPro"/>
</dbReference>
<evidence type="ECO:0000256" key="2">
    <source>
        <dbReference type="ARBA" id="ARBA00022723"/>
    </source>
</evidence>
<evidence type="ECO:0000256" key="6">
    <source>
        <dbReference type="SAM" id="Coils"/>
    </source>
</evidence>
<dbReference type="EMBL" id="AJIL01000227">
    <property type="protein sequence ID" value="KNE90976.1"/>
    <property type="molecule type" value="Genomic_DNA"/>
</dbReference>
<dbReference type="SUPFAM" id="SSF57701">
    <property type="entry name" value="Zn2/Cys6 DNA-binding domain"/>
    <property type="match status" value="1"/>
</dbReference>
<dbReference type="Pfam" id="PF04082">
    <property type="entry name" value="Fungal_trans"/>
    <property type="match status" value="1"/>
</dbReference>
<feature type="compositionally biased region" description="Basic residues" evidence="7">
    <location>
        <begin position="225"/>
        <end position="238"/>
    </location>
</feature>
<organism evidence="9 10">
    <name type="scientific">Puccinia striiformis f. sp. tritici PST-78</name>
    <dbReference type="NCBI Taxonomy" id="1165861"/>
    <lineage>
        <taxon>Eukaryota</taxon>
        <taxon>Fungi</taxon>
        <taxon>Dikarya</taxon>
        <taxon>Basidiomycota</taxon>
        <taxon>Pucciniomycotina</taxon>
        <taxon>Pucciniomycetes</taxon>
        <taxon>Pucciniales</taxon>
        <taxon>Pucciniaceae</taxon>
        <taxon>Puccinia</taxon>
    </lineage>
</organism>
<dbReference type="SMART" id="SM00066">
    <property type="entry name" value="GAL4"/>
    <property type="match status" value="1"/>
</dbReference>
<accession>A0A0L0UVN5</accession>
<keyword evidence="3" id="KW-0805">Transcription regulation</keyword>
<dbReference type="InterPro" id="IPR007219">
    <property type="entry name" value="XnlR_reg_dom"/>
</dbReference>
<keyword evidence="6" id="KW-0175">Coiled coil</keyword>
<dbReference type="GO" id="GO:0003677">
    <property type="term" value="F:DNA binding"/>
    <property type="evidence" value="ECO:0007669"/>
    <property type="project" value="InterPro"/>
</dbReference>
<dbReference type="Pfam" id="PF00172">
    <property type="entry name" value="Zn_clus"/>
    <property type="match status" value="1"/>
</dbReference>
<feature type="coiled-coil region" evidence="6">
    <location>
        <begin position="84"/>
        <end position="111"/>
    </location>
</feature>
<sequence length="799" mass="90034">MMEVITGSQPKPAAARRTKINQQTNRSGNALHRNKACLSCRARKTKCDAVKPICSSCKRLGPEQQSQCKYDRPPKWLESVVCPDRTQQNRIIELEAKLESLEQKLTQLRTFTAIKQEQHRLLVGAAHEQTSSATKSFFTSQQNILLSAQEDFHQPVYADHHHSLIGHPTPIDDHHHPLVIRQHDGQLTQAEFNPYPYNHFVSPILDSPSPSATSSVPDPSPPSPNHHHPYHHHHHHHMPSQNFHISEPNWYSHLPSRKICKLLIKAFFNRPLSPFTLVEPIGLQSRLDLSILDPHFPEPVLIHAICATGAQYISPGVLTPVYWSHPQGPHAHHAEWAERLLNAGINDLREPRKLLELAEAAVLCCQYYTVVGKPLMIWKCLGCCIRLATLAGLNLDNNNRSSTAQDVGNSDTGIQRVSFWPDGVGLLDRPTNAHTQHYRTLLWWYVFCCDKMCAAAGGFASTVDERDSMIPISSPTISRVTEVEGAQHRSMTREEEEEERELFSPHSPSFFFKHRTGDLGSLQLLIKAAILLGKVNTTLYRRSHPAKTAQDIHQEHENLSNLIWGLYRSIPPSFQNPFKLTRYGQLDACLLSAHTLIHTSLIQLNEDLVCLDHHSPAEDVHLQICKLSGQLLIDWFLQLIQQKNLGLISVDLGQLLCSNPTMNFGLSVAMRTHCRLIAINQVFNPSARSELDALTLQIELILSHLSKSAKMPLEGRIIELMTGLLHSPHTLLPRSILFPILEPPTTHNHQRFDTQNADNPQLRQEGNTNRVNVVNSGGERHESMKSNFALSRLLNCSST</sequence>
<dbReference type="InterPro" id="IPR036864">
    <property type="entry name" value="Zn2-C6_fun-type_DNA-bd_sf"/>
</dbReference>
<protein>
    <recommendedName>
        <fullName evidence="8">Zn(2)-C6 fungal-type domain-containing protein</fullName>
    </recommendedName>
</protein>
<feature type="compositionally biased region" description="Low complexity" evidence="7">
    <location>
        <begin position="208"/>
        <end position="217"/>
    </location>
</feature>
<feature type="domain" description="Zn(2)-C6 fungal-type" evidence="8">
    <location>
        <begin position="36"/>
        <end position="70"/>
    </location>
</feature>
<dbReference type="AlphaFoldDB" id="A0A0L0UVN5"/>
<evidence type="ECO:0000313" key="9">
    <source>
        <dbReference type="EMBL" id="KNE90976.1"/>
    </source>
</evidence>
<dbReference type="GO" id="GO:0000981">
    <property type="term" value="F:DNA-binding transcription factor activity, RNA polymerase II-specific"/>
    <property type="evidence" value="ECO:0007669"/>
    <property type="project" value="InterPro"/>
</dbReference>
<evidence type="ECO:0000256" key="5">
    <source>
        <dbReference type="ARBA" id="ARBA00023242"/>
    </source>
</evidence>
<dbReference type="Proteomes" id="UP000054564">
    <property type="component" value="Unassembled WGS sequence"/>
</dbReference>
<feature type="region of interest" description="Disordered" evidence="7">
    <location>
        <begin position="1"/>
        <end position="28"/>
    </location>
</feature>
<keyword evidence="2" id="KW-0479">Metal-binding</keyword>
<dbReference type="PANTHER" id="PTHR47338">
    <property type="entry name" value="ZN(II)2CYS6 TRANSCRIPTION FACTOR (EUROFUNG)-RELATED"/>
    <property type="match status" value="1"/>
</dbReference>
<dbReference type="InterPro" id="IPR050815">
    <property type="entry name" value="TF_fung"/>
</dbReference>
<keyword evidence="5" id="KW-0539">Nucleus</keyword>
<comment type="caution">
    <text evidence="9">The sequence shown here is derived from an EMBL/GenBank/DDBJ whole genome shotgun (WGS) entry which is preliminary data.</text>
</comment>
<dbReference type="STRING" id="1165861.A0A0L0UVN5"/>
<evidence type="ECO:0000256" key="1">
    <source>
        <dbReference type="ARBA" id="ARBA00004123"/>
    </source>
</evidence>
<evidence type="ECO:0000256" key="4">
    <source>
        <dbReference type="ARBA" id="ARBA00023163"/>
    </source>
</evidence>
<dbReference type="GO" id="GO:0006351">
    <property type="term" value="P:DNA-templated transcription"/>
    <property type="evidence" value="ECO:0007669"/>
    <property type="project" value="InterPro"/>
</dbReference>
<keyword evidence="10" id="KW-1185">Reference proteome</keyword>
<proteinExistence type="predicted"/>
<dbReference type="Gene3D" id="4.10.240.10">
    <property type="entry name" value="Zn(2)-C6 fungal-type DNA-binding domain"/>
    <property type="match status" value="1"/>
</dbReference>
<evidence type="ECO:0000256" key="3">
    <source>
        <dbReference type="ARBA" id="ARBA00023015"/>
    </source>
</evidence>
<dbReference type="OrthoDB" id="39175at2759"/>
<dbReference type="SMART" id="SM00906">
    <property type="entry name" value="Fungal_trans"/>
    <property type="match status" value="1"/>
</dbReference>
<reference evidence="10" key="1">
    <citation type="submission" date="2014-03" db="EMBL/GenBank/DDBJ databases">
        <title>The Genome Sequence of Puccinia striiformis f. sp. tritici PST-78.</title>
        <authorList>
            <consortium name="The Broad Institute Genome Sequencing Platform"/>
            <person name="Cuomo C."/>
            <person name="Hulbert S."/>
            <person name="Chen X."/>
            <person name="Walker B."/>
            <person name="Young S.K."/>
            <person name="Zeng Q."/>
            <person name="Gargeya S."/>
            <person name="Fitzgerald M."/>
            <person name="Haas B."/>
            <person name="Abouelleil A."/>
            <person name="Alvarado L."/>
            <person name="Arachchi H.M."/>
            <person name="Berlin A.M."/>
            <person name="Chapman S.B."/>
            <person name="Goldberg J."/>
            <person name="Griggs A."/>
            <person name="Gujja S."/>
            <person name="Hansen M."/>
            <person name="Howarth C."/>
            <person name="Imamovic A."/>
            <person name="Larimer J."/>
            <person name="McCowan C."/>
            <person name="Montmayeur A."/>
            <person name="Murphy C."/>
            <person name="Neiman D."/>
            <person name="Pearson M."/>
            <person name="Priest M."/>
            <person name="Roberts A."/>
            <person name="Saif S."/>
            <person name="Shea T."/>
            <person name="Sisk P."/>
            <person name="Sykes S."/>
            <person name="Wortman J."/>
            <person name="Nusbaum C."/>
            <person name="Birren B."/>
        </authorList>
    </citation>
    <scope>NUCLEOTIDE SEQUENCE [LARGE SCALE GENOMIC DNA]</scope>
    <source>
        <strain evidence="10">race PST-78</strain>
    </source>
</reference>
<dbReference type="InterPro" id="IPR001138">
    <property type="entry name" value="Zn2Cys6_DnaBD"/>
</dbReference>
<feature type="region of interest" description="Disordered" evidence="7">
    <location>
        <begin position="208"/>
        <end position="240"/>
    </location>
</feature>
<keyword evidence="4" id="KW-0804">Transcription</keyword>
<dbReference type="CDD" id="cd00067">
    <property type="entry name" value="GAL4"/>
    <property type="match status" value="1"/>
</dbReference>